<evidence type="ECO:0000313" key="2">
    <source>
        <dbReference type="Proteomes" id="UP000661112"/>
    </source>
</evidence>
<proteinExistence type="predicted"/>
<comment type="caution">
    <text evidence="1">The sequence shown here is derived from an EMBL/GenBank/DDBJ whole genome shotgun (WGS) entry which is preliminary data.</text>
</comment>
<organism evidence="1 2">
    <name type="scientific">Anabaena azotica FACHB-119</name>
    <dbReference type="NCBI Taxonomy" id="947527"/>
    <lineage>
        <taxon>Bacteria</taxon>
        <taxon>Bacillati</taxon>
        <taxon>Cyanobacteriota</taxon>
        <taxon>Cyanophyceae</taxon>
        <taxon>Nostocales</taxon>
        <taxon>Nostocaceae</taxon>
        <taxon>Anabaena</taxon>
        <taxon>Anabaena azotica</taxon>
    </lineage>
</organism>
<sequence>MLIMRLDQKCVSIVISSLCSQRIEQAIALLWTAAIAFTTRQIEKLQIDYLLSVVSCFG</sequence>
<name>A0ABR8DF94_9NOST</name>
<evidence type="ECO:0000313" key="1">
    <source>
        <dbReference type="EMBL" id="MBD2505683.1"/>
    </source>
</evidence>
<gene>
    <name evidence="1" type="ORF">H6G83_34710</name>
</gene>
<keyword evidence="2" id="KW-1185">Reference proteome</keyword>
<dbReference type="EMBL" id="JACJSG010000117">
    <property type="protein sequence ID" value="MBD2505683.1"/>
    <property type="molecule type" value="Genomic_DNA"/>
</dbReference>
<accession>A0ABR8DF94</accession>
<dbReference type="Proteomes" id="UP000661112">
    <property type="component" value="Unassembled WGS sequence"/>
</dbReference>
<protein>
    <submittedName>
        <fullName evidence="1">Uncharacterized protein</fullName>
    </submittedName>
</protein>
<reference evidence="1 2" key="1">
    <citation type="journal article" date="2020" name="ISME J.">
        <title>Comparative genomics reveals insights into cyanobacterial evolution and habitat adaptation.</title>
        <authorList>
            <person name="Chen M.Y."/>
            <person name="Teng W.K."/>
            <person name="Zhao L."/>
            <person name="Hu C.X."/>
            <person name="Zhou Y.K."/>
            <person name="Han B.P."/>
            <person name="Song L.R."/>
            <person name="Shu W.S."/>
        </authorList>
    </citation>
    <scope>NUCLEOTIDE SEQUENCE [LARGE SCALE GENOMIC DNA]</scope>
    <source>
        <strain evidence="1 2">FACHB-119</strain>
    </source>
</reference>